<dbReference type="CDD" id="cd13214">
    <property type="entry name" value="PH-GRAM_WBP2"/>
    <property type="match status" value="1"/>
</dbReference>
<dbReference type="GO" id="GO:0005634">
    <property type="term" value="C:nucleus"/>
    <property type="evidence" value="ECO:0007669"/>
    <property type="project" value="TreeGrafter"/>
</dbReference>
<evidence type="ECO:0000256" key="1">
    <source>
        <dbReference type="SAM" id="MobiDB-lite"/>
    </source>
</evidence>
<dbReference type="PANTHER" id="PTHR31606">
    <property type="entry name" value="WW DOMAIN BINDING PROTEIN 2, ISOFORM E"/>
    <property type="match status" value="1"/>
</dbReference>
<keyword evidence="3" id="KW-1185">Reference proteome</keyword>
<evidence type="ECO:0000313" key="3">
    <source>
        <dbReference type="Proteomes" id="UP000799302"/>
    </source>
</evidence>
<dbReference type="InterPro" id="IPR044852">
    <property type="entry name" value="WBP2-like"/>
</dbReference>
<name>A0A6A6US86_9PEZI</name>
<feature type="region of interest" description="Disordered" evidence="1">
    <location>
        <begin position="176"/>
        <end position="224"/>
    </location>
</feature>
<evidence type="ECO:0008006" key="4">
    <source>
        <dbReference type="Google" id="ProtNLM"/>
    </source>
</evidence>
<dbReference type="GO" id="GO:0003713">
    <property type="term" value="F:transcription coactivator activity"/>
    <property type="evidence" value="ECO:0007669"/>
    <property type="project" value="InterPro"/>
</dbReference>
<gene>
    <name evidence="2" type="ORF">BT63DRAFT_30749</name>
</gene>
<dbReference type="GO" id="GO:0031490">
    <property type="term" value="F:chromatin DNA binding"/>
    <property type="evidence" value="ECO:0007669"/>
    <property type="project" value="TreeGrafter"/>
</dbReference>
<accession>A0A6A6US86</accession>
<reference evidence="2" key="1">
    <citation type="journal article" date="2020" name="Stud. Mycol.">
        <title>101 Dothideomycetes genomes: a test case for predicting lifestyles and emergence of pathogens.</title>
        <authorList>
            <person name="Haridas S."/>
            <person name="Albert R."/>
            <person name="Binder M."/>
            <person name="Bloem J."/>
            <person name="Labutti K."/>
            <person name="Salamov A."/>
            <person name="Andreopoulos B."/>
            <person name="Baker S."/>
            <person name="Barry K."/>
            <person name="Bills G."/>
            <person name="Bluhm B."/>
            <person name="Cannon C."/>
            <person name="Castanera R."/>
            <person name="Culley D."/>
            <person name="Daum C."/>
            <person name="Ezra D."/>
            <person name="Gonzalez J."/>
            <person name="Henrissat B."/>
            <person name="Kuo A."/>
            <person name="Liang C."/>
            <person name="Lipzen A."/>
            <person name="Lutzoni F."/>
            <person name="Magnuson J."/>
            <person name="Mondo S."/>
            <person name="Nolan M."/>
            <person name="Ohm R."/>
            <person name="Pangilinan J."/>
            <person name="Park H.-J."/>
            <person name="Ramirez L."/>
            <person name="Alfaro M."/>
            <person name="Sun H."/>
            <person name="Tritt A."/>
            <person name="Yoshinaga Y."/>
            <person name="Zwiers L.-H."/>
            <person name="Turgeon B."/>
            <person name="Goodwin S."/>
            <person name="Spatafora J."/>
            <person name="Crous P."/>
            <person name="Grigoriev I."/>
        </authorList>
    </citation>
    <scope>NUCLEOTIDE SEQUENCE</scope>
    <source>
        <strain evidence="2">CBS 115976</strain>
    </source>
</reference>
<proteinExistence type="predicted"/>
<organism evidence="2 3">
    <name type="scientific">Microthyrium microscopicum</name>
    <dbReference type="NCBI Taxonomy" id="703497"/>
    <lineage>
        <taxon>Eukaryota</taxon>
        <taxon>Fungi</taxon>
        <taxon>Dikarya</taxon>
        <taxon>Ascomycota</taxon>
        <taxon>Pezizomycotina</taxon>
        <taxon>Dothideomycetes</taxon>
        <taxon>Dothideomycetes incertae sedis</taxon>
        <taxon>Microthyriales</taxon>
        <taxon>Microthyriaceae</taxon>
        <taxon>Microthyrium</taxon>
    </lineage>
</organism>
<dbReference type="Proteomes" id="UP000799302">
    <property type="component" value="Unassembled WGS sequence"/>
</dbReference>
<dbReference type="OrthoDB" id="1259151at2759"/>
<dbReference type="SUPFAM" id="SSF50729">
    <property type="entry name" value="PH domain-like"/>
    <property type="match status" value="1"/>
</dbReference>
<sequence>MSINWVMLSSDSRGFTPLPGEQHLYSSPPRTSLVLKSLASYPGNEPFSADSTSGTVHLTNRRVIYLPATPNDRLQSFACPILNLHDTHVEAPWFGANIWTALVQPVPGGGIPAHLPALELKMTFKDGGAFDLHSTFERIKERLLQAVDVAQMASGGEQGVDMGNVNLDELPAYEASPTSPLVSVGAPQRREEPVEPPSERPPGYEEVQRESVAEDLERRLRASG</sequence>
<feature type="compositionally biased region" description="Basic and acidic residues" evidence="1">
    <location>
        <begin position="202"/>
        <end position="224"/>
    </location>
</feature>
<dbReference type="PANTHER" id="PTHR31606:SF1">
    <property type="entry name" value="WW DOMAIN BINDING PROTEIN 2, ISOFORM E"/>
    <property type="match status" value="1"/>
</dbReference>
<dbReference type="AlphaFoldDB" id="A0A6A6US86"/>
<evidence type="ECO:0000313" key="2">
    <source>
        <dbReference type="EMBL" id="KAF2675189.1"/>
    </source>
</evidence>
<dbReference type="EMBL" id="MU004230">
    <property type="protein sequence ID" value="KAF2675189.1"/>
    <property type="molecule type" value="Genomic_DNA"/>
</dbReference>
<protein>
    <recommendedName>
        <fullName evidence="4">WW-domain-binding protein</fullName>
    </recommendedName>
</protein>